<dbReference type="Gene3D" id="6.10.140.2220">
    <property type="match status" value="2"/>
</dbReference>
<feature type="region of interest" description="Disordered" evidence="5">
    <location>
        <begin position="248"/>
        <end position="271"/>
    </location>
</feature>
<keyword evidence="2 4" id="KW-0863">Zinc-finger</keyword>
<dbReference type="PROSITE" id="PS01360">
    <property type="entry name" value="ZF_MYND_1"/>
    <property type="match status" value="1"/>
</dbReference>
<gene>
    <name evidence="7" type="ORF">D6D21_10650</name>
</gene>
<evidence type="ECO:0000256" key="4">
    <source>
        <dbReference type="PROSITE-ProRule" id="PRU00134"/>
    </source>
</evidence>
<name>A0AB74IHA4_AURPU</name>
<accession>A0AB74IHA4</accession>
<evidence type="ECO:0000259" key="6">
    <source>
        <dbReference type="PROSITE" id="PS50865"/>
    </source>
</evidence>
<dbReference type="EMBL" id="QZAM01000505">
    <property type="protein sequence ID" value="THW31642.1"/>
    <property type="molecule type" value="Genomic_DNA"/>
</dbReference>
<protein>
    <recommendedName>
        <fullName evidence="6">MYND-type domain-containing protein</fullName>
    </recommendedName>
</protein>
<proteinExistence type="predicted"/>
<dbReference type="Proteomes" id="UP000309076">
    <property type="component" value="Unassembled WGS sequence"/>
</dbReference>
<dbReference type="GO" id="GO:0008270">
    <property type="term" value="F:zinc ion binding"/>
    <property type="evidence" value="ECO:0007669"/>
    <property type="project" value="UniProtKB-KW"/>
</dbReference>
<evidence type="ECO:0000256" key="3">
    <source>
        <dbReference type="ARBA" id="ARBA00022833"/>
    </source>
</evidence>
<evidence type="ECO:0000313" key="7">
    <source>
        <dbReference type="EMBL" id="THW31642.1"/>
    </source>
</evidence>
<feature type="domain" description="MYND-type" evidence="6">
    <location>
        <begin position="191"/>
        <end position="233"/>
    </location>
</feature>
<keyword evidence="3" id="KW-0862">Zinc</keyword>
<dbReference type="PROSITE" id="PS50865">
    <property type="entry name" value="ZF_MYND_2"/>
    <property type="match status" value="2"/>
</dbReference>
<evidence type="ECO:0000256" key="1">
    <source>
        <dbReference type="ARBA" id="ARBA00022723"/>
    </source>
</evidence>
<sequence length="347" mass="38921">MRSTKEVEQIEKWGTGLFENAADEAIVRELTRESGFAKGPENFLFPSNVESYREKLDHGALARMLEGRLPMGLSTENTTQDKDKILRSDLRLSMEELHTIVGFSRNAQVQLRHALNVYVDGTPYNFRAKPQPIGTNSDDWATNSVWGDIGESFIMTDVTTDPMLKMMMRQILGPMLKCVAAGDNEHPHDACGRCGKKKREDGSPCQPCSQCGQRRYCSRKCELAHRPPHRLVCEDPFYRSSGNVWAQAVRESNKTKDSPANDTGDEDTSSTVRDRLLTAYTLTSPFAQSIHDDLDGLPICGNCGIEETKESSLSVCKKCSKQHYCSKKCQKAHWSSHKKLCQTFATT</sequence>
<reference evidence="7 8" key="1">
    <citation type="submission" date="2018-10" db="EMBL/GenBank/DDBJ databases">
        <title>Fifty Aureobasidium pullulans genomes reveal a recombining polyextremotolerant generalist.</title>
        <authorList>
            <person name="Gostincar C."/>
            <person name="Turk M."/>
            <person name="Zajc J."/>
            <person name="Gunde-Cimerman N."/>
        </authorList>
    </citation>
    <scope>NUCLEOTIDE SEQUENCE [LARGE SCALE GENOMIC DNA]</scope>
    <source>
        <strain evidence="7 8">EXF-10796</strain>
    </source>
</reference>
<dbReference type="InterPro" id="IPR002893">
    <property type="entry name" value="Znf_MYND"/>
</dbReference>
<dbReference type="Pfam" id="PF01753">
    <property type="entry name" value="zf-MYND"/>
    <property type="match status" value="2"/>
</dbReference>
<evidence type="ECO:0000256" key="2">
    <source>
        <dbReference type="ARBA" id="ARBA00022771"/>
    </source>
</evidence>
<keyword evidence="1" id="KW-0479">Metal-binding</keyword>
<feature type="domain" description="MYND-type" evidence="6">
    <location>
        <begin position="300"/>
        <end position="341"/>
    </location>
</feature>
<evidence type="ECO:0000313" key="8">
    <source>
        <dbReference type="Proteomes" id="UP000309076"/>
    </source>
</evidence>
<dbReference type="SUPFAM" id="SSF144232">
    <property type="entry name" value="HIT/MYND zinc finger-like"/>
    <property type="match status" value="2"/>
</dbReference>
<evidence type="ECO:0000256" key="5">
    <source>
        <dbReference type="SAM" id="MobiDB-lite"/>
    </source>
</evidence>
<comment type="caution">
    <text evidence="7">The sequence shown here is derived from an EMBL/GenBank/DDBJ whole genome shotgun (WGS) entry which is preliminary data.</text>
</comment>
<dbReference type="AlphaFoldDB" id="A0AB74IHA4"/>
<organism evidence="7 8">
    <name type="scientific">Aureobasidium pullulans</name>
    <name type="common">Black yeast</name>
    <name type="synonym">Pullularia pullulans</name>
    <dbReference type="NCBI Taxonomy" id="5580"/>
    <lineage>
        <taxon>Eukaryota</taxon>
        <taxon>Fungi</taxon>
        <taxon>Dikarya</taxon>
        <taxon>Ascomycota</taxon>
        <taxon>Pezizomycotina</taxon>
        <taxon>Dothideomycetes</taxon>
        <taxon>Dothideomycetidae</taxon>
        <taxon>Dothideales</taxon>
        <taxon>Saccotheciaceae</taxon>
        <taxon>Aureobasidium</taxon>
    </lineage>
</organism>